<dbReference type="InterPro" id="IPR011527">
    <property type="entry name" value="ABC1_TM_dom"/>
</dbReference>
<dbReference type="Gene3D" id="1.20.1560.10">
    <property type="entry name" value="ABC transporter type 1, transmembrane domain"/>
    <property type="match status" value="1"/>
</dbReference>
<keyword evidence="2 8" id="KW-0812">Transmembrane</keyword>
<evidence type="ECO:0000256" key="1">
    <source>
        <dbReference type="ARBA" id="ARBA00004651"/>
    </source>
</evidence>
<dbReference type="RefSeq" id="WP_344310178.1">
    <property type="nucleotide sequence ID" value="NZ_BAAANO010000025.1"/>
</dbReference>
<organism evidence="11 12">
    <name type="scientific">Brevibacterium samyangense</name>
    <dbReference type="NCBI Taxonomy" id="366888"/>
    <lineage>
        <taxon>Bacteria</taxon>
        <taxon>Bacillati</taxon>
        <taxon>Actinomycetota</taxon>
        <taxon>Actinomycetes</taxon>
        <taxon>Micrococcales</taxon>
        <taxon>Brevibacteriaceae</taxon>
        <taxon>Brevibacterium</taxon>
    </lineage>
</organism>
<feature type="transmembrane region" description="Helical" evidence="8">
    <location>
        <begin position="129"/>
        <end position="151"/>
    </location>
</feature>
<evidence type="ECO:0000259" key="10">
    <source>
        <dbReference type="PROSITE" id="PS50929"/>
    </source>
</evidence>
<keyword evidence="4 11" id="KW-0067">ATP-binding</keyword>
<evidence type="ECO:0000256" key="6">
    <source>
        <dbReference type="ARBA" id="ARBA00023136"/>
    </source>
</evidence>
<dbReference type="InterPro" id="IPR003593">
    <property type="entry name" value="AAA+_ATPase"/>
</dbReference>
<dbReference type="SUPFAM" id="SSF52540">
    <property type="entry name" value="P-loop containing nucleoside triphosphate hydrolases"/>
    <property type="match status" value="1"/>
</dbReference>
<gene>
    <name evidence="11" type="ORF">GCM10009755_24980</name>
</gene>
<dbReference type="EMBL" id="BAAANO010000025">
    <property type="protein sequence ID" value="GAA2012479.1"/>
    <property type="molecule type" value="Genomic_DNA"/>
</dbReference>
<dbReference type="CDD" id="cd18543">
    <property type="entry name" value="ABC_6TM_Rv0194_D1_like"/>
    <property type="match status" value="1"/>
</dbReference>
<dbReference type="Gene3D" id="3.40.50.300">
    <property type="entry name" value="P-loop containing nucleotide triphosphate hydrolases"/>
    <property type="match status" value="1"/>
</dbReference>
<dbReference type="PANTHER" id="PTHR43394:SF1">
    <property type="entry name" value="ATP-BINDING CASSETTE SUB-FAMILY B MEMBER 10, MITOCHONDRIAL"/>
    <property type="match status" value="1"/>
</dbReference>
<dbReference type="InterPro" id="IPR003439">
    <property type="entry name" value="ABC_transporter-like_ATP-bd"/>
</dbReference>
<dbReference type="Pfam" id="PF00664">
    <property type="entry name" value="ABC_membrane"/>
    <property type="match status" value="1"/>
</dbReference>
<feature type="transmembrane region" description="Helical" evidence="8">
    <location>
        <begin position="157"/>
        <end position="176"/>
    </location>
</feature>
<evidence type="ECO:0000256" key="3">
    <source>
        <dbReference type="ARBA" id="ARBA00022741"/>
    </source>
</evidence>
<comment type="caution">
    <text evidence="11">The sequence shown here is derived from an EMBL/GenBank/DDBJ whole genome shotgun (WGS) entry which is preliminary data.</text>
</comment>
<dbReference type="InterPro" id="IPR017871">
    <property type="entry name" value="ABC_transporter-like_CS"/>
</dbReference>
<name>A0ABP5F0P0_9MICO</name>
<evidence type="ECO:0000256" key="7">
    <source>
        <dbReference type="SAM" id="MobiDB-lite"/>
    </source>
</evidence>
<feature type="compositionally biased region" description="Pro residues" evidence="7">
    <location>
        <begin position="593"/>
        <end position="602"/>
    </location>
</feature>
<comment type="subcellular location">
    <subcellularLocation>
        <location evidence="1">Cell membrane</location>
        <topology evidence="1">Multi-pass membrane protein</topology>
    </subcellularLocation>
</comment>
<dbReference type="PROSITE" id="PS50929">
    <property type="entry name" value="ABC_TM1F"/>
    <property type="match status" value="1"/>
</dbReference>
<proteinExistence type="predicted"/>
<evidence type="ECO:0000313" key="12">
    <source>
        <dbReference type="Proteomes" id="UP001500755"/>
    </source>
</evidence>
<keyword evidence="5 8" id="KW-1133">Transmembrane helix</keyword>
<evidence type="ECO:0000313" key="11">
    <source>
        <dbReference type="EMBL" id="GAA2012479.1"/>
    </source>
</evidence>
<feature type="transmembrane region" description="Helical" evidence="8">
    <location>
        <begin position="55"/>
        <end position="75"/>
    </location>
</feature>
<evidence type="ECO:0000256" key="2">
    <source>
        <dbReference type="ARBA" id="ARBA00022692"/>
    </source>
</evidence>
<dbReference type="PANTHER" id="PTHR43394">
    <property type="entry name" value="ATP-DEPENDENT PERMEASE MDL1, MITOCHONDRIAL"/>
    <property type="match status" value="1"/>
</dbReference>
<accession>A0ABP5F0P0</accession>
<reference evidence="12" key="1">
    <citation type="journal article" date="2019" name="Int. J. Syst. Evol. Microbiol.">
        <title>The Global Catalogue of Microorganisms (GCM) 10K type strain sequencing project: providing services to taxonomists for standard genome sequencing and annotation.</title>
        <authorList>
            <consortium name="The Broad Institute Genomics Platform"/>
            <consortium name="The Broad Institute Genome Sequencing Center for Infectious Disease"/>
            <person name="Wu L."/>
            <person name="Ma J."/>
        </authorList>
    </citation>
    <scope>NUCLEOTIDE SEQUENCE [LARGE SCALE GENOMIC DNA]</scope>
    <source>
        <strain evidence="12">JCM 14546</strain>
    </source>
</reference>
<dbReference type="Pfam" id="PF00005">
    <property type="entry name" value="ABC_tran"/>
    <property type="match status" value="1"/>
</dbReference>
<keyword evidence="3" id="KW-0547">Nucleotide-binding</keyword>
<dbReference type="InterPro" id="IPR036640">
    <property type="entry name" value="ABC1_TM_sf"/>
</dbReference>
<feature type="transmembrane region" description="Helical" evidence="8">
    <location>
        <begin position="240"/>
        <end position="266"/>
    </location>
</feature>
<feature type="region of interest" description="Disordered" evidence="7">
    <location>
        <begin position="579"/>
        <end position="602"/>
    </location>
</feature>
<evidence type="ECO:0000259" key="9">
    <source>
        <dbReference type="PROSITE" id="PS50893"/>
    </source>
</evidence>
<dbReference type="InterPro" id="IPR027417">
    <property type="entry name" value="P-loop_NTPase"/>
</dbReference>
<dbReference type="SUPFAM" id="SSF90123">
    <property type="entry name" value="ABC transporter transmembrane region"/>
    <property type="match status" value="1"/>
</dbReference>
<dbReference type="InterPro" id="IPR039421">
    <property type="entry name" value="Type_1_exporter"/>
</dbReference>
<dbReference type="SMART" id="SM00382">
    <property type="entry name" value="AAA"/>
    <property type="match status" value="1"/>
</dbReference>
<sequence length="602" mass="65425">MRPLLRFWPDIRAKLHIYVTIVILTFLANAIALFVPSFIGRIVDGPIADRDLGALWWPLAAVLVIGVVEAVALWGRRMIAARVVSQWEITWRARIYDRLQYLSIGVHDSWESGQLLSRAVQDLSQLRRFFAFGAPFIISTPFVILTGIVMLTVMEPLFGLVLVLMAVPTSIGIAVFNTKYLLLSRDSQDTQGVISTQVEESVQGIRIIKAFGRAPWVSARFDAISRGLRRLELRKAYLDSWLWSGTMTLPRLAMLAIVALGAWGIIDGWTTLGTVVAAVSLTMVVRIPVEMLGFLLSDALMSATAAARYWEVMDTENDITDEGGDIDDSPTPRRFRGELEFRDVSFRFADATTDALHGVDLRIGPGRTLALVGTTGTGKTTLASLVPRLHDVTGGAITIDGTDIRDLPVNEVRRLVSVSFEDPILFSATVRENVVMGAPGSSDEEVWRALEVAQAADFVRALPAGLDTAVGEQGLSLSGGQRQRLALGRAVIGRPRILVLDDPLSAVDVATEERVQRALREVLADSTTLVIAHRSSTTALADEVAVLDGGRIVARGTHDDLLASSPLYRELMGAEALPAGVDASPRTDSPASDPLPSPEVPR</sequence>
<protein>
    <submittedName>
        <fullName evidence="11">ABC transporter ATP-binding protein</fullName>
    </submittedName>
</protein>
<dbReference type="GO" id="GO:0005524">
    <property type="term" value="F:ATP binding"/>
    <property type="evidence" value="ECO:0007669"/>
    <property type="project" value="UniProtKB-KW"/>
</dbReference>
<dbReference type="PROSITE" id="PS50893">
    <property type="entry name" value="ABC_TRANSPORTER_2"/>
    <property type="match status" value="1"/>
</dbReference>
<dbReference type="PROSITE" id="PS00211">
    <property type="entry name" value="ABC_TRANSPORTER_1"/>
    <property type="match status" value="1"/>
</dbReference>
<feature type="transmembrane region" description="Helical" evidence="8">
    <location>
        <begin position="15"/>
        <end position="35"/>
    </location>
</feature>
<evidence type="ECO:0000256" key="8">
    <source>
        <dbReference type="SAM" id="Phobius"/>
    </source>
</evidence>
<feature type="domain" description="ABC transmembrane type-1" evidence="10">
    <location>
        <begin position="19"/>
        <end position="301"/>
    </location>
</feature>
<dbReference type="Proteomes" id="UP001500755">
    <property type="component" value="Unassembled WGS sequence"/>
</dbReference>
<feature type="domain" description="ABC transporter" evidence="9">
    <location>
        <begin position="339"/>
        <end position="574"/>
    </location>
</feature>
<evidence type="ECO:0000256" key="4">
    <source>
        <dbReference type="ARBA" id="ARBA00022840"/>
    </source>
</evidence>
<evidence type="ECO:0000256" key="5">
    <source>
        <dbReference type="ARBA" id="ARBA00022989"/>
    </source>
</evidence>
<keyword evidence="6 8" id="KW-0472">Membrane</keyword>
<keyword evidence="12" id="KW-1185">Reference proteome</keyword>